<feature type="domain" description="SecDF P1 head subdomain" evidence="12">
    <location>
        <begin position="136"/>
        <end position="240"/>
    </location>
</feature>
<evidence type="ECO:0000256" key="5">
    <source>
        <dbReference type="ARBA" id="ARBA00022927"/>
    </source>
</evidence>
<dbReference type="InterPro" id="IPR005791">
    <property type="entry name" value="SecD"/>
</dbReference>
<dbReference type="InterPro" id="IPR022813">
    <property type="entry name" value="SecD/SecF_arch_bac"/>
</dbReference>
<dbReference type="Gene3D" id="3.30.70.3400">
    <property type="match status" value="1"/>
</dbReference>
<dbReference type="InterPro" id="IPR048634">
    <property type="entry name" value="SecD_SecF_C"/>
</dbReference>
<evidence type="ECO:0000256" key="2">
    <source>
        <dbReference type="ARBA" id="ARBA00022448"/>
    </source>
</evidence>
<comment type="caution">
    <text evidence="13">The sequence shown here is derived from an EMBL/GenBank/DDBJ whole genome shotgun (WGS) entry which is preliminary data.</text>
</comment>
<dbReference type="GO" id="GO:0006605">
    <property type="term" value="P:protein targeting"/>
    <property type="evidence" value="ECO:0007669"/>
    <property type="project" value="UniProtKB-UniRule"/>
</dbReference>
<dbReference type="NCBIfam" id="TIGR00916">
    <property type="entry name" value="2A0604s01"/>
    <property type="match status" value="1"/>
</dbReference>
<comment type="subcellular location">
    <subcellularLocation>
        <location evidence="1 9">Cell membrane</location>
        <topology evidence="1 9">Multi-pass membrane protein</topology>
    </subcellularLocation>
</comment>
<dbReference type="InterPro" id="IPR001036">
    <property type="entry name" value="Acrflvin-R"/>
</dbReference>
<dbReference type="Pfam" id="PF22599">
    <property type="entry name" value="SecDF_P1_head"/>
    <property type="match status" value="1"/>
</dbReference>
<evidence type="ECO:0000256" key="3">
    <source>
        <dbReference type="ARBA" id="ARBA00022475"/>
    </source>
</evidence>
<feature type="transmembrane region" description="Helical" evidence="9">
    <location>
        <begin position="286"/>
        <end position="306"/>
    </location>
</feature>
<evidence type="ECO:0000259" key="11">
    <source>
        <dbReference type="Pfam" id="PF21760"/>
    </source>
</evidence>
<organism evidence="13 14">
    <name type="scientific">Candidatus Giovannonibacteria bacterium GW2011_GWB1_47_6b</name>
    <dbReference type="NCBI Taxonomy" id="1618655"/>
    <lineage>
        <taxon>Bacteria</taxon>
        <taxon>Candidatus Giovannoniibacteriota</taxon>
    </lineage>
</organism>
<name>A0A0G1T4H1_9BACT</name>
<evidence type="ECO:0000256" key="9">
    <source>
        <dbReference type="HAMAP-Rule" id="MF_01463"/>
    </source>
</evidence>
<keyword evidence="2 9" id="KW-0813">Transport</keyword>
<dbReference type="Proteomes" id="UP000034682">
    <property type="component" value="Unassembled WGS sequence"/>
</dbReference>
<dbReference type="GO" id="GO:0005886">
    <property type="term" value="C:plasma membrane"/>
    <property type="evidence" value="ECO:0007669"/>
    <property type="project" value="UniProtKB-SubCell"/>
</dbReference>
<dbReference type="Pfam" id="PF02355">
    <property type="entry name" value="SecD_SecF_C"/>
    <property type="match status" value="1"/>
</dbReference>
<evidence type="ECO:0000256" key="8">
    <source>
        <dbReference type="ARBA" id="ARBA00023136"/>
    </source>
</evidence>
<feature type="domain" description="Protein translocase subunit SecDF P1" evidence="11">
    <location>
        <begin position="69"/>
        <end position="126"/>
    </location>
</feature>
<accession>A0A0G1T4H1</accession>
<keyword evidence="8 9" id="KW-0472">Membrane</keyword>
<dbReference type="PANTHER" id="PTHR30081:SF1">
    <property type="entry name" value="PROTEIN TRANSLOCASE SUBUNIT SECD"/>
    <property type="match status" value="1"/>
</dbReference>
<dbReference type="InterPro" id="IPR048631">
    <property type="entry name" value="SecD_1st"/>
</dbReference>
<comment type="function">
    <text evidence="9">Part of the Sec protein translocase complex. Interacts with the SecYEG preprotein conducting channel. SecDF uses the proton motive force (PMF) to complete protein translocation after the ATP-dependent function of SecA.</text>
</comment>
<dbReference type="EMBL" id="LCOK01000014">
    <property type="protein sequence ID" value="KKU76721.1"/>
    <property type="molecule type" value="Genomic_DNA"/>
</dbReference>
<dbReference type="Pfam" id="PF21760">
    <property type="entry name" value="SecD_1st"/>
    <property type="match status" value="1"/>
</dbReference>
<dbReference type="AlphaFoldDB" id="A0A0G1T4H1"/>
<reference evidence="13 14" key="1">
    <citation type="journal article" date="2015" name="Nature">
        <title>rRNA introns, odd ribosomes, and small enigmatic genomes across a large radiation of phyla.</title>
        <authorList>
            <person name="Brown C.T."/>
            <person name="Hug L.A."/>
            <person name="Thomas B.C."/>
            <person name="Sharon I."/>
            <person name="Castelle C.J."/>
            <person name="Singh A."/>
            <person name="Wilkins M.J."/>
            <person name="Williams K.H."/>
            <person name="Banfield J.F."/>
        </authorList>
    </citation>
    <scope>NUCLEOTIDE SEQUENCE [LARGE SCALE GENOMIC DNA]</scope>
</reference>
<dbReference type="PRINTS" id="PR00702">
    <property type="entry name" value="ACRIFLAVINRP"/>
</dbReference>
<comment type="caution">
    <text evidence="9">Lacks conserved residue(s) required for the propagation of feature annotation.</text>
</comment>
<keyword evidence="5 9" id="KW-0653">Protein transport</keyword>
<evidence type="ECO:0000256" key="1">
    <source>
        <dbReference type="ARBA" id="ARBA00004651"/>
    </source>
</evidence>
<gene>
    <name evidence="9" type="primary">secD</name>
    <name evidence="13" type="ORF">UY02_C0014G0025</name>
</gene>
<evidence type="ECO:0000313" key="13">
    <source>
        <dbReference type="EMBL" id="KKU76721.1"/>
    </source>
</evidence>
<dbReference type="PANTHER" id="PTHR30081">
    <property type="entry name" value="PROTEIN-EXPORT MEMBRANE PROTEIN SEC"/>
    <property type="match status" value="1"/>
</dbReference>
<feature type="transmembrane region" description="Helical" evidence="9">
    <location>
        <begin position="312"/>
        <end position="333"/>
    </location>
</feature>
<dbReference type="PATRIC" id="fig|1618655.3.peg.358"/>
<evidence type="ECO:0000256" key="7">
    <source>
        <dbReference type="ARBA" id="ARBA00023010"/>
    </source>
</evidence>
<dbReference type="GO" id="GO:0043952">
    <property type="term" value="P:protein transport by the Sec complex"/>
    <property type="evidence" value="ECO:0007669"/>
    <property type="project" value="UniProtKB-UniRule"/>
</dbReference>
<dbReference type="InterPro" id="IPR022646">
    <property type="entry name" value="SecD/SecF_CS"/>
</dbReference>
<feature type="transmembrane region" description="Helical" evidence="9">
    <location>
        <begin position="360"/>
        <end position="379"/>
    </location>
</feature>
<comment type="subunit">
    <text evidence="9">Forms a complex with SecF. Part of the essential Sec protein translocation apparatus which comprises SecA, SecYEG and auxiliary proteins SecDF. Other proteins may also be involved.</text>
</comment>
<keyword evidence="4 9" id="KW-0812">Transmembrane</keyword>
<evidence type="ECO:0000259" key="10">
    <source>
        <dbReference type="Pfam" id="PF02355"/>
    </source>
</evidence>
<dbReference type="NCBIfam" id="TIGR01129">
    <property type="entry name" value="secD"/>
    <property type="match status" value="1"/>
</dbReference>
<dbReference type="SUPFAM" id="SSF82866">
    <property type="entry name" value="Multidrug efflux transporter AcrB transmembrane domain"/>
    <property type="match status" value="1"/>
</dbReference>
<dbReference type="GO" id="GO:0015450">
    <property type="term" value="F:protein-transporting ATPase activity"/>
    <property type="evidence" value="ECO:0007669"/>
    <property type="project" value="InterPro"/>
</dbReference>
<feature type="transmembrane region" description="Helical" evidence="9">
    <location>
        <begin position="385"/>
        <end position="405"/>
    </location>
</feature>
<dbReference type="InterPro" id="IPR055344">
    <property type="entry name" value="SecD_SecF_C_bact"/>
</dbReference>
<dbReference type="GO" id="GO:0065002">
    <property type="term" value="P:intracellular protein transmembrane transport"/>
    <property type="evidence" value="ECO:0007669"/>
    <property type="project" value="UniProtKB-UniRule"/>
</dbReference>
<dbReference type="Gene3D" id="1.20.1640.10">
    <property type="entry name" value="Multidrug efflux transporter AcrB transmembrane domain"/>
    <property type="match status" value="1"/>
</dbReference>
<feature type="domain" description="Protein export membrane protein SecD/SecF C-terminal" evidence="10">
    <location>
        <begin position="242"/>
        <end position="414"/>
    </location>
</feature>
<feature type="transmembrane region" description="Helical" evidence="9">
    <location>
        <begin position="263"/>
        <end position="281"/>
    </location>
</feature>
<evidence type="ECO:0000313" key="14">
    <source>
        <dbReference type="Proteomes" id="UP000034682"/>
    </source>
</evidence>
<dbReference type="InterPro" id="IPR054384">
    <property type="entry name" value="SecDF_P1_head"/>
</dbReference>
<protein>
    <recommendedName>
        <fullName evidence="9">Protein translocase subunit SecD</fullName>
    </recommendedName>
</protein>
<evidence type="ECO:0000256" key="6">
    <source>
        <dbReference type="ARBA" id="ARBA00022989"/>
    </source>
</evidence>
<keyword evidence="3 9" id="KW-1003">Cell membrane</keyword>
<keyword evidence="6 9" id="KW-1133">Transmembrane helix</keyword>
<keyword evidence="7 9" id="KW-0811">Translocation</keyword>
<evidence type="ECO:0000256" key="4">
    <source>
        <dbReference type="ARBA" id="ARBA00022692"/>
    </source>
</evidence>
<comment type="similarity">
    <text evidence="9">Belongs to the SecD/SecF family. SecD subfamily.</text>
</comment>
<evidence type="ECO:0000259" key="12">
    <source>
        <dbReference type="Pfam" id="PF22599"/>
    </source>
</evidence>
<dbReference type="Gene3D" id="3.30.1360.200">
    <property type="match status" value="1"/>
</dbReference>
<dbReference type="Pfam" id="PF07549">
    <property type="entry name" value="Sec_GG"/>
    <property type="match status" value="1"/>
</dbReference>
<proteinExistence type="inferred from homology"/>
<sequence>MIRTRILAVFLLVVGVIAGYFVYPRFGIPEFFNIPFRLGLDLQGGVHLIYKADLSQIPLGQGGSALEGLRDVIERRVNFFGVSEPEVRTERTLGESHLSVKLAGVFDTARAIQLIGETPFLEFRTERKDTVASDLENDPLAFYEPTELNGRYLQDARMDFDQNNSPYVYITFNPEGAKIFEKLTEENIDKTIAIFLDGVPISTPVVRQKISGGTAQITGQFTPEEARLLAQRLHSGALPVPIELISQERVEATHGAESLAKSFFSGLVGLLLVMVFMILWYRLSGLIAVVALLIYGAFSLTLFKLIPVTFTTAGIAGFILSVGMAVDANVLIFERMKEELKRGRTLGGALEEGFDRAWNAIRDSNISSIMTALILWFFGTDAVKGFALTLGLGIVVSMFTAIVITRTFMRAIQRRHGSGETVPFLYKSGFGW</sequence>
<dbReference type="HAMAP" id="MF_01463_B">
    <property type="entry name" value="SecD_B"/>
    <property type="match status" value="1"/>
</dbReference>